<dbReference type="RefSeq" id="WP_022857646.1">
    <property type="nucleotide sequence ID" value="NZ_CP007457.1"/>
</dbReference>
<dbReference type="Proteomes" id="UP000030636">
    <property type="component" value="Chromosome"/>
</dbReference>
<dbReference type="PROSITE" id="PS51257">
    <property type="entry name" value="PROKAR_LIPOPROTEIN"/>
    <property type="match status" value="1"/>
</dbReference>
<accession>A0A0A7I838</accession>
<feature type="transmembrane region" description="Helical" evidence="1">
    <location>
        <begin position="148"/>
        <end position="166"/>
    </location>
</feature>
<feature type="transmembrane region" description="Helical" evidence="1">
    <location>
        <begin position="12"/>
        <end position="37"/>
    </location>
</feature>
<evidence type="ECO:0000313" key="2">
    <source>
        <dbReference type="EMBL" id="AIZ16408.1"/>
    </source>
</evidence>
<dbReference type="KEGG" id="bpsp:AH67_05410"/>
<keyword evidence="1" id="KW-0812">Transmembrane</keyword>
<dbReference type="HOGENOM" id="CLU_713395_0_0_11"/>
<feature type="transmembrane region" description="Helical" evidence="1">
    <location>
        <begin position="86"/>
        <end position="105"/>
    </location>
</feature>
<keyword evidence="3" id="KW-1185">Reference proteome</keyword>
<proteinExistence type="predicted"/>
<organism evidence="2 3">
    <name type="scientific">Bifidobacterium pseudolongum PV8-2</name>
    <dbReference type="NCBI Taxonomy" id="1447715"/>
    <lineage>
        <taxon>Bacteria</taxon>
        <taxon>Bacillati</taxon>
        <taxon>Actinomycetota</taxon>
        <taxon>Actinomycetes</taxon>
        <taxon>Bifidobacteriales</taxon>
        <taxon>Bifidobacteriaceae</taxon>
        <taxon>Bifidobacterium</taxon>
    </lineage>
</organism>
<feature type="transmembrane region" description="Helical" evidence="1">
    <location>
        <begin position="117"/>
        <end position="136"/>
    </location>
</feature>
<feature type="transmembrane region" description="Helical" evidence="1">
    <location>
        <begin position="301"/>
        <end position="320"/>
    </location>
</feature>
<feature type="transmembrane region" description="Helical" evidence="1">
    <location>
        <begin position="276"/>
        <end position="294"/>
    </location>
</feature>
<reference evidence="2 3" key="1">
    <citation type="journal article" date="2015" name="Genome Announc.">
        <title>Bifidobacterium pseudolongum Strain PV8-2, Isolated from a Stool Sample of an Anemic Kenyan Infant.</title>
        <authorList>
            <person name="Vazquez-Gutierrez P."/>
            <person name="Lacroix C."/>
            <person name="Chassard C."/>
            <person name="Klumpp J."/>
            <person name="Stevens M.J."/>
            <person name="Jans C."/>
        </authorList>
    </citation>
    <scope>NUCLEOTIDE SEQUENCE [LARGE SCALE GENOMIC DNA]</scope>
    <source>
        <strain evidence="2 3">PV8-2</strain>
    </source>
</reference>
<evidence type="ECO:0000313" key="3">
    <source>
        <dbReference type="Proteomes" id="UP000030636"/>
    </source>
</evidence>
<dbReference type="STRING" id="1447715.AH67_05410"/>
<name>A0A0A7I838_9BIFI</name>
<feature type="transmembrane region" description="Helical" evidence="1">
    <location>
        <begin position="186"/>
        <end position="210"/>
    </location>
</feature>
<dbReference type="AlphaFoldDB" id="A0A0A7I838"/>
<protein>
    <submittedName>
        <fullName evidence="2">ABC transporter permease</fullName>
    </submittedName>
</protein>
<feature type="transmembrane region" description="Helical" evidence="1">
    <location>
        <begin position="244"/>
        <end position="264"/>
    </location>
</feature>
<keyword evidence="1" id="KW-0472">Membrane</keyword>
<feature type="transmembrane region" description="Helical" evidence="1">
    <location>
        <begin position="332"/>
        <end position="350"/>
    </location>
</feature>
<keyword evidence="1" id="KW-1133">Transmembrane helix</keyword>
<evidence type="ECO:0000256" key="1">
    <source>
        <dbReference type="SAM" id="Phobius"/>
    </source>
</evidence>
<dbReference type="EMBL" id="CP007457">
    <property type="protein sequence ID" value="AIZ16408.1"/>
    <property type="molecule type" value="Genomic_DNA"/>
</dbReference>
<feature type="transmembrane region" description="Helical" evidence="1">
    <location>
        <begin position="43"/>
        <end position="65"/>
    </location>
</feature>
<sequence>MGRHQRAESLGLISFVCCALVGCGGMFLYLQLAPAFWQLSQRRFMACAAIVAACGVISFIVGYIHRMRLLDVQKGWIHTVRRIFEILALSIVYASTLFLMSYMLFSLVNSIMGKAIFTSYIPALTAAFAGVSGYLTFVQAELMNAKTLSALLPFFVIAGVSTASSTTTDPHWFRNNFSELGDRTTFAARMFNTTLILGGICIIIITYFAISELIATYRIVRPNGDIAIRQPNVSYKIPRFKVRITILTVMLVLSGVAFIGIGTFRYTPHPILHNVFARGMPVLMFIMLVALPWLAPQLSKAFFAISDLAIVVCALVGISWLMGNNTLTNVEALAAMLFLGWFIGFSRQIAAIEADRIQRQILAHQVINPAALDKMIDAEEQAGFSTVLTDMSSPMLANEAKNAIQSLAK</sequence>
<dbReference type="OrthoDB" id="3225559at2"/>
<gene>
    <name evidence="2" type="ORF">AH67_05410</name>
</gene>